<feature type="compositionally biased region" description="Basic residues" evidence="1">
    <location>
        <begin position="25"/>
        <end position="34"/>
    </location>
</feature>
<protein>
    <submittedName>
        <fullName evidence="2">Uncharacterized protein</fullName>
    </submittedName>
</protein>
<accession>A0A0A9CPR3</accession>
<dbReference type="EMBL" id="GBRH01224413">
    <property type="protein sequence ID" value="JAD73482.1"/>
    <property type="molecule type" value="Transcribed_RNA"/>
</dbReference>
<feature type="region of interest" description="Disordered" evidence="1">
    <location>
        <begin position="11"/>
        <end position="46"/>
    </location>
</feature>
<evidence type="ECO:0000313" key="2">
    <source>
        <dbReference type="EMBL" id="JAD73482.1"/>
    </source>
</evidence>
<evidence type="ECO:0000256" key="1">
    <source>
        <dbReference type="SAM" id="MobiDB-lite"/>
    </source>
</evidence>
<reference evidence="2" key="2">
    <citation type="journal article" date="2015" name="Data Brief">
        <title>Shoot transcriptome of the giant reed, Arundo donax.</title>
        <authorList>
            <person name="Barrero R.A."/>
            <person name="Guerrero F.D."/>
            <person name="Moolhuijzen P."/>
            <person name="Goolsby J.A."/>
            <person name="Tidwell J."/>
            <person name="Bellgard S.E."/>
            <person name="Bellgard M.I."/>
        </authorList>
    </citation>
    <scope>NUCLEOTIDE SEQUENCE</scope>
    <source>
        <tissue evidence="2">Shoot tissue taken approximately 20 cm above the soil surface</tissue>
    </source>
</reference>
<proteinExistence type="predicted"/>
<sequence>MDRCAWELHRPGSAGCSHGGEGARRPRAVRRRHDGGHAPLRGPIRGLPTSRRCQSGVWRFQSGVRFLQKRAGFTYRNCARHLQYRGGAVHEGALLFKSASSHGHQDLCKQTRAGLLHIVLE</sequence>
<reference evidence="2" key="1">
    <citation type="submission" date="2014-09" db="EMBL/GenBank/DDBJ databases">
        <authorList>
            <person name="Magalhaes I.L.F."/>
            <person name="Oliveira U."/>
            <person name="Santos F.R."/>
            <person name="Vidigal T.H.D.A."/>
            <person name="Brescovit A.D."/>
            <person name="Santos A.J."/>
        </authorList>
    </citation>
    <scope>NUCLEOTIDE SEQUENCE</scope>
    <source>
        <tissue evidence="2">Shoot tissue taken approximately 20 cm above the soil surface</tissue>
    </source>
</reference>
<organism evidence="2">
    <name type="scientific">Arundo donax</name>
    <name type="common">Giant reed</name>
    <name type="synonym">Donax arundinaceus</name>
    <dbReference type="NCBI Taxonomy" id="35708"/>
    <lineage>
        <taxon>Eukaryota</taxon>
        <taxon>Viridiplantae</taxon>
        <taxon>Streptophyta</taxon>
        <taxon>Embryophyta</taxon>
        <taxon>Tracheophyta</taxon>
        <taxon>Spermatophyta</taxon>
        <taxon>Magnoliopsida</taxon>
        <taxon>Liliopsida</taxon>
        <taxon>Poales</taxon>
        <taxon>Poaceae</taxon>
        <taxon>PACMAD clade</taxon>
        <taxon>Arundinoideae</taxon>
        <taxon>Arundineae</taxon>
        <taxon>Arundo</taxon>
    </lineage>
</organism>
<name>A0A0A9CPR3_ARUDO</name>
<dbReference type="AlphaFoldDB" id="A0A0A9CPR3"/>